<dbReference type="EMBL" id="HBGN01012705">
    <property type="protein sequence ID" value="CAD9324481.1"/>
    <property type="molecule type" value="Transcribed_RNA"/>
</dbReference>
<feature type="transmembrane region" description="Helical" evidence="6">
    <location>
        <begin position="24"/>
        <end position="45"/>
    </location>
</feature>
<name>A0A7S1YZX9_9STRA</name>
<keyword evidence="2 6" id="KW-0812">Transmembrane</keyword>
<feature type="compositionally biased region" description="Basic and acidic residues" evidence="5">
    <location>
        <begin position="284"/>
        <end position="294"/>
    </location>
</feature>
<dbReference type="GO" id="GO:0016020">
    <property type="term" value="C:membrane"/>
    <property type="evidence" value="ECO:0007669"/>
    <property type="project" value="UniProtKB-SubCell"/>
</dbReference>
<feature type="transmembrane region" description="Helical" evidence="6">
    <location>
        <begin position="104"/>
        <end position="123"/>
    </location>
</feature>
<keyword evidence="4 6" id="KW-0472">Membrane</keyword>
<keyword evidence="3 6" id="KW-1133">Transmembrane helix</keyword>
<dbReference type="AlphaFoldDB" id="A0A7S1YZX9"/>
<feature type="region of interest" description="Disordered" evidence="5">
    <location>
        <begin position="284"/>
        <end position="304"/>
    </location>
</feature>
<evidence type="ECO:0008006" key="8">
    <source>
        <dbReference type="Google" id="ProtNLM"/>
    </source>
</evidence>
<protein>
    <recommendedName>
        <fullName evidence="8">Zinc/iron permease</fullName>
    </recommendedName>
</protein>
<evidence type="ECO:0000256" key="6">
    <source>
        <dbReference type="SAM" id="Phobius"/>
    </source>
</evidence>
<feature type="transmembrane region" description="Helical" evidence="6">
    <location>
        <begin position="416"/>
        <end position="438"/>
    </location>
</feature>
<dbReference type="PANTHER" id="PTHR11040">
    <property type="entry name" value="ZINC/IRON TRANSPORTER"/>
    <property type="match status" value="1"/>
</dbReference>
<accession>A0A7S1YZX9</accession>
<gene>
    <name evidence="7" type="ORF">DBRI1063_LOCUS8092</name>
</gene>
<feature type="transmembrane region" description="Helical" evidence="6">
    <location>
        <begin position="498"/>
        <end position="516"/>
    </location>
</feature>
<organism evidence="7">
    <name type="scientific">Ditylum brightwellii</name>
    <dbReference type="NCBI Taxonomy" id="49249"/>
    <lineage>
        <taxon>Eukaryota</taxon>
        <taxon>Sar</taxon>
        <taxon>Stramenopiles</taxon>
        <taxon>Ochrophyta</taxon>
        <taxon>Bacillariophyta</taxon>
        <taxon>Mediophyceae</taxon>
        <taxon>Lithodesmiophycidae</taxon>
        <taxon>Lithodesmiales</taxon>
        <taxon>Lithodesmiaceae</taxon>
        <taxon>Ditylum</taxon>
    </lineage>
</organism>
<reference evidence="7" key="1">
    <citation type="submission" date="2021-01" db="EMBL/GenBank/DDBJ databases">
        <authorList>
            <person name="Corre E."/>
            <person name="Pelletier E."/>
            <person name="Niang G."/>
            <person name="Scheremetjew M."/>
            <person name="Finn R."/>
            <person name="Kale V."/>
            <person name="Holt S."/>
            <person name="Cochrane G."/>
            <person name="Meng A."/>
            <person name="Brown T."/>
            <person name="Cohen L."/>
        </authorList>
    </citation>
    <scope>NUCLEOTIDE SEQUENCE</scope>
    <source>
        <strain evidence="7">Pop2</strain>
    </source>
</reference>
<dbReference type="GO" id="GO:0005385">
    <property type="term" value="F:zinc ion transmembrane transporter activity"/>
    <property type="evidence" value="ECO:0007669"/>
    <property type="project" value="TreeGrafter"/>
</dbReference>
<evidence type="ECO:0000256" key="2">
    <source>
        <dbReference type="ARBA" id="ARBA00022692"/>
    </source>
</evidence>
<feature type="transmembrane region" description="Helical" evidence="6">
    <location>
        <begin position="71"/>
        <end position="92"/>
    </location>
</feature>
<evidence type="ECO:0000256" key="3">
    <source>
        <dbReference type="ARBA" id="ARBA00022989"/>
    </source>
</evidence>
<sequence>MATPDDGTAAVIEPAANFYISQKFIIAIAILLTSILFGLAPRYLLVISNNRQHPHQQHESSFAKAARRQEILTMATVFGGGVFLGAAFIHLLSEASETFMEYDYDFPISYLLCCMGFLTILAVEEFGIGIGGDGGGSHDHHHHGKVKAEDAIRQVELTPLSSSLHSAPFDKFSDEDENSSLDDLEYAVSSDRMGKLSTLIPRSSSCPDFDLSISKHHYQILERHRDFNKDKHSSHDLQQLQQHRDYNKDKHSNHDLQQLQQYRDSNKEKHSSHDLQQLKQHHDYNKDDEHHDNGNDAEDDYESDKKALLQSFNKEENNMPKFIPPLTTGVTEISTMQQQESLSPMSGYALVGAMSFHSVFDGLAIGTTNSSSSQLTAVTIAVFAHKPIASFALGSMLMKGTNTTQPQLQKKLVTQLICFFAITSPVGILLGVGTLVALEHETRMNVDTNLVSAICQSFAAGTFLYVATVEVMSKEFFVECTPYENDIDDGMGKRKKRLKFGVCCLGVALMALIKLLEADDDDDD</sequence>
<evidence type="ECO:0000313" key="7">
    <source>
        <dbReference type="EMBL" id="CAD9324481.1"/>
    </source>
</evidence>
<proteinExistence type="predicted"/>
<dbReference type="InterPro" id="IPR003689">
    <property type="entry name" value="ZIP"/>
</dbReference>
<evidence type="ECO:0000256" key="5">
    <source>
        <dbReference type="SAM" id="MobiDB-lite"/>
    </source>
</evidence>
<evidence type="ECO:0000256" key="4">
    <source>
        <dbReference type="ARBA" id="ARBA00023136"/>
    </source>
</evidence>
<comment type="subcellular location">
    <subcellularLocation>
        <location evidence="1">Membrane</location>
        <topology evidence="1">Multi-pass membrane protein</topology>
    </subcellularLocation>
</comment>
<evidence type="ECO:0000256" key="1">
    <source>
        <dbReference type="ARBA" id="ARBA00004141"/>
    </source>
</evidence>
<feature type="transmembrane region" description="Helical" evidence="6">
    <location>
        <begin position="450"/>
        <end position="467"/>
    </location>
</feature>
<dbReference type="PANTHER" id="PTHR11040:SF140">
    <property type="entry name" value="ZRT (ZRT), IRT- (IRT-) LIKE PROTEIN TRANSPORTER"/>
    <property type="match status" value="1"/>
</dbReference>
<dbReference type="Pfam" id="PF02535">
    <property type="entry name" value="Zip"/>
    <property type="match status" value="1"/>
</dbReference>